<dbReference type="Pfam" id="PF13671">
    <property type="entry name" value="AAA_33"/>
    <property type="match status" value="1"/>
</dbReference>
<name>A0A9X2VI62_9PSEU</name>
<keyword evidence="4" id="KW-1185">Reference proteome</keyword>
<dbReference type="Gene3D" id="1.10.3090.10">
    <property type="entry name" value="cca-adding enzyme, domain 2"/>
    <property type="match status" value="1"/>
</dbReference>
<dbReference type="RefSeq" id="WP_259622048.1">
    <property type="nucleotide sequence ID" value="NZ_JANYMP010000002.1"/>
</dbReference>
<dbReference type="InterPro" id="IPR027417">
    <property type="entry name" value="P-loop_NTPase"/>
</dbReference>
<comment type="caution">
    <text evidence="3">The sequence shown here is derived from an EMBL/GenBank/DDBJ whole genome shotgun (WGS) entry which is preliminary data.</text>
</comment>
<accession>A0A9X2VI62</accession>
<dbReference type="AlphaFoldDB" id="A0A9X2VI62"/>
<feature type="domain" description="HD" evidence="2">
    <location>
        <begin position="47"/>
        <end position="141"/>
    </location>
</feature>
<dbReference type="CDD" id="cd00077">
    <property type="entry name" value="HDc"/>
    <property type="match status" value="1"/>
</dbReference>
<dbReference type="PANTHER" id="PTHR47545">
    <property type="entry name" value="MULTIFUNCTIONAL CCA PROTEIN"/>
    <property type="match status" value="1"/>
</dbReference>
<evidence type="ECO:0000256" key="1">
    <source>
        <dbReference type="ARBA" id="ARBA00022741"/>
    </source>
</evidence>
<dbReference type="SUPFAM" id="SSF52540">
    <property type="entry name" value="P-loop containing nucleoside triphosphate hydrolases"/>
    <property type="match status" value="1"/>
</dbReference>
<evidence type="ECO:0000259" key="2">
    <source>
        <dbReference type="Pfam" id="PF01966"/>
    </source>
</evidence>
<dbReference type="Pfam" id="PF01966">
    <property type="entry name" value="HD"/>
    <property type="match status" value="1"/>
</dbReference>
<dbReference type="EMBL" id="JANYMP010000002">
    <property type="protein sequence ID" value="MCS7476559.1"/>
    <property type="molecule type" value="Genomic_DNA"/>
</dbReference>
<dbReference type="GO" id="GO:0000166">
    <property type="term" value="F:nucleotide binding"/>
    <property type="evidence" value="ECO:0007669"/>
    <property type="project" value="UniProtKB-KW"/>
</dbReference>
<dbReference type="Gene3D" id="3.40.50.300">
    <property type="entry name" value="P-loop containing nucleotide triphosphate hydrolases"/>
    <property type="match status" value="1"/>
</dbReference>
<protein>
    <submittedName>
        <fullName evidence="3">AAA family ATPase</fullName>
    </submittedName>
</protein>
<keyword evidence="1" id="KW-0547">Nucleotide-binding</keyword>
<evidence type="ECO:0000313" key="4">
    <source>
        <dbReference type="Proteomes" id="UP001141259"/>
    </source>
</evidence>
<dbReference type="InterPro" id="IPR050124">
    <property type="entry name" value="tRNA_CCA-adding_enzyme"/>
</dbReference>
<dbReference type="Proteomes" id="UP001141259">
    <property type="component" value="Unassembled WGS sequence"/>
</dbReference>
<organism evidence="3 4">
    <name type="scientific">Umezawaea endophytica</name>
    <dbReference type="NCBI Taxonomy" id="1654476"/>
    <lineage>
        <taxon>Bacteria</taxon>
        <taxon>Bacillati</taxon>
        <taxon>Actinomycetota</taxon>
        <taxon>Actinomycetes</taxon>
        <taxon>Pseudonocardiales</taxon>
        <taxon>Pseudonocardiaceae</taxon>
        <taxon>Umezawaea</taxon>
    </lineage>
</organism>
<gene>
    <name evidence="3" type="ORF">NZH93_06825</name>
</gene>
<proteinExistence type="predicted"/>
<dbReference type="InterPro" id="IPR003607">
    <property type="entry name" value="HD/PDEase_dom"/>
</dbReference>
<dbReference type="SUPFAM" id="SSF109604">
    <property type="entry name" value="HD-domain/PDEase-like"/>
    <property type="match status" value="1"/>
</dbReference>
<dbReference type="InterPro" id="IPR006674">
    <property type="entry name" value="HD_domain"/>
</dbReference>
<reference evidence="3" key="1">
    <citation type="submission" date="2022-08" db="EMBL/GenBank/DDBJ databases">
        <authorList>
            <person name="Tistechok S."/>
            <person name="Samborskyy M."/>
            <person name="Roman I."/>
        </authorList>
    </citation>
    <scope>NUCLEOTIDE SEQUENCE</scope>
    <source>
        <strain evidence="3">DSM 103496</strain>
    </source>
</reference>
<sequence length="375" mass="42517">MRIFDELCPRGPEWTVRWSEVEAAFEWVRRMRGVVQDPVHHAEGDVATHTRMACEALVSLPEWRARPEPERTRLFATVLLHDCAKPFRTQVDEHGRVTAHGHSRHGDLLARRILWELGAPRPWREHVAALVNHHQVPFWALERPDLTRIAYRVSLVARNDDLAILATADILGRVCGDAAGVLDNIELFREYCRELDCLDKPKGFASEHARFQYFRTPGRDPEYAAFDDTRMDVTVLSGLPGVGKDHWAATHRAGWPVVSLDVLRDRMGVKPGGDQRAVVAAAFEQARVHLRAGERFVWNATNVSRQVRERCVGLAADYRARVTLVSLEAAPSIVRARNRARAEPVPEAVVDRLIGKWETPDPTEAHHVEWVDTGR</sequence>
<evidence type="ECO:0000313" key="3">
    <source>
        <dbReference type="EMBL" id="MCS7476559.1"/>
    </source>
</evidence>